<reference evidence="6 7" key="1">
    <citation type="submission" date="2015-02" db="EMBL/GenBank/DDBJ databases">
        <title>Draft genome sequences of ten Microbacterium spp. with emphasis on heavy metal contaminated environments.</title>
        <authorList>
            <person name="Corretto E."/>
        </authorList>
    </citation>
    <scope>NUCLEOTIDE SEQUENCE [LARGE SCALE GENOMIC DNA]</scope>
    <source>
        <strain evidence="6 7">SA35</strain>
    </source>
</reference>
<comment type="caution">
    <text evidence="6">The sequence shown here is derived from an EMBL/GenBank/DDBJ whole genome shotgun (WGS) entry which is preliminary data.</text>
</comment>
<keyword evidence="2 4" id="KW-0663">Pyridoxal phosphate</keyword>
<evidence type="ECO:0000256" key="1">
    <source>
        <dbReference type="ARBA" id="ARBA00001933"/>
    </source>
</evidence>
<evidence type="ECO:0000313" key="6">
    <source>
        <dbReference type="EMBL" id="KJL46267.1"/>
    </source>
</evidence>
<dbReference type="AlphaFoldDB" id="A0A0M2HP76"/>
<dbReference type="EC" id="5.1.1.1" evidence="6"/>
<dbReference type="PATRIC" id="fig|273678.4.peg.2896"/>
<feature type="domain" description="Alanine racemase C-terminal" evidence="5">
    <location>
        <begin position="240"/>
        <end position="344"/>
    </location>
</feature>
<dbReference type="EMBL" id="JYJB01000010">
    <property type="protein sequence ID" value="KJL46267.1"/>
    <property type="molecule type" value="Genomic_DNA"/>
</dbReference>
<dbReference type="OrthoDB" id="9813814at2"/>
<comment type="cofactor">
    <cofactor evidence="1 4">
        <name>pyridoxal 5'-phosphate</name>
        <dbReference type="ChEBI" id="CHEBI:597326"/>
    </cofactor>
</comment>
<dbReference type="RefSeq" id="WP_045258474.1">
    <property type="nucleotide sequence ID" value="NZ_JYJB01000010.1"/>
</dbReference>
<proteinExistence type="predicted"/>
<dbReference type="PROSITE" id="PS00395">
    <property type="entry name" value="ALANINE_RACEMASE"/>
    <property type="match status" value="1"/>
</dbReference>
<sequence>MTRPELRLSSSQLATNIEAVRERIAPSALMLVMKDDAYGHGITWTVETAERAGVEWFGSYDVAGGLEIRRVLERPAHVFAWATSTDSEIDEALLQQIDLGVGTAEYLARIIARADILGIRARVHLKIDTGLHRNGILVEDWPSVMQIAREAEAHGAIELVGVWSHLAEASDPEDDDAQRLFLQAVQEAAESGPTPPWQHLTASAASWWRPELRGTLSRIGAFCYGIRSADGPDLEGVRPVAELTATVIDRTEAGAVVAIGSFDGLPSTLAGMPVGTEHGVGTLSSIDLTTGVVSGVELSIGDRVWCFGAGVHGEETATTLAERIGTVGEEILTRLTARVRRVIVD</sequence>
<gene>
    <name evidence="6" type="primary">alr_4</name>
    <name evidence="6" type="ORF">RS84_02894</name>
</gene>
<keyword evidence="3 6" id="KW-0413">Isomerase</keyword>
<evidence type="ECO:0000259" key="5">
    <source>
        <dbReference type="SMART" id="SM01005"/>
    </source>
</evidence>
<dbReference type="GO" id="GO:0006522">
    <property type="term" value="P:alanine metabolic process"/>
    <property type="evidence" value="ECO:0007669"/>
    <property type="project" value="InterPro"/>
</dbReference>
<dbReference type="GO" id="GO:0008784">
    <property type="term" value="F:alanine racemase activity"/>
    <property type="evidence" value="ECO:0007669"/>
    <property type="project" value="UniProtKB-EC"/>
</dbReference>
<feature type="modified residue" description="N6-(pyridoxal phosphate)lysine" evidence="4">
    <location>
        <position position="34"/>
    </location>
</feature>
<dbReference type="PANTHER" id="PTHR30511:SF0">
    <property type="entry name" value="ALANINE RACEMASE, CATABOLIC-RELATED"/>
    <property type="match status" value="1"/>
</dbReference>
<dbReference type="Proteomes" id="UP000033900">
    <property type="component" value="Unassembled WGS sequence"/>
</dbReference>
<dbReference type="GO" id="GO:0005829">
    <property type="term" value="C:cytosol"/>
    <property type="evidence" value="ECO:0007669"/>
    <property type="project" value="TreeGrafter"/>
</dbReference>
<dbReference type="PRINTS" id="PR00992">
    <property type="entry name" value="ALARACEMASE"/>
</dbReference>
<dbReference type="Pfam" id="PF01168">
    <property type="entry name" value="Ala_racemase_N"/>
    <property type="match status" value="1"/>
</dbReference>
<dbReference type="InterPro" id="IPR000821">
    <property type="entry name" value="Ala_racemase"/>
</dbReference>
<evidence type="ECO:0000256" key="3">
    <source>
        <dbReference type="ARBA" id="ARBA00023235"/>
    </source>
</evidence>
<dbReference type="Gene3D" id="2.40.37.10">
    <property type="entry name" value="Lyase, Ornithine Decarboxylase, Chain A, domain 1"/>
    <property type="match status" value="1"/>
</dbReference>
<evidence type="ECO:0000256" key="2">
    <source>
        <dbReference type="ARBA" id="ARBA00022898"/>
    </source>
</evidence>
<dbReference type="SUPFAM" id="SSF50621">
    <property type="entry name" value="Alanine racemase C-terminal domain-like"/>
    <property type="match status" value="1"/>
</dbReference>
<evidence type="ECO:0000313" key="7">
    <source>
        <dbReference type="Proteomes" id="UP000033900"/>
    </source>
</evidence>
<dbReference type="SMART" id="SM01005">
    <property type="entry name" value="Ala_racemase_C"/>
    <property type="match status" value="1"/>
</dbReference>
<dbReference type="PANTHER" id="PTHR30511">
    <property type="entry name" value="ALANINE RACEMASE"/>
    <property type="match status" value="1"/>
</dbReference>
<dbReference type="InterPro" id="IPR001608">
    <property type="entry name" value="Ala_racemase_N"/>
</dbReference>
<dbReference type="Gene3D" id="3.20.20.10">
    <property type="entry name" value="Alanine racemase"/>
    <property type="match status" value="1"/>
</dbReference>
<dbReference type="InterPro" id="IPR011079">
    <property type="entry name" value="Ala_racemase_C"/>
</dbReference>
<protein>
    <submittedName>
        <fullName evidence="6">Alanine racemase</fullName>
        <ecNumber evidence="6">5.1.1.1</ecNumber>
    </submittedName>
</protein>
<dbReference type="InterPro" id="IPR020622">
    <property type="entry name" value="Ala_racemase_pyridoxalP-BS"/>
</dbReference>
<dbReference type="Pfam" id="PF00842">
    <property type="entry name" value="Ala_racemase_C"/>
    <property type="match status" value="1"/>
</dbReference>
<dbReference type="SUPFAM" id="SSF51419">
    <property type="entry name" value="PLP-binding barrel"/>
    <property type="match status" value="1"/>
</dbReference>
<dbReference type="GO" id="GO:0030170">
    <property type="term" value="F:pyridoxal phosphate binding"/>
    <property type="evidence" value="ECO:0007669"/>
    <property type="project" value="TreeGrafter"/>
</dbReference>
<name>A0A0M2HP76_9MICO</name>
<dbReference type="InterPro" id="IPR029066">
    <property type="entry name" value="PLP-binding_barrel"/>
</dbReference>
<dbReference type="InterPro" id="IPR009006">
    <property type="entry name" value="Ala_racemase/Decarboxylase_C"/>
</dbReference>
<evidence type="ECO:0000256" key="4">
    <source>
        <dbReference type="PIRSR" id="PIRSR600821-50"/>
    </source>
</evidence>
<dbReference type="STRING" id="273678.RS84_02894"/>
<keyword evidence="7" id="KW-1185">Reference proteome</keyword>
<accession>A0A0M2HP76</accession>
<organism evidence="6 7">
    <name type="scientific">Microbacterium hydrocarbonoxydans</name>
    <dbReference type="NCBI Taxonomy" id="273678"/>
    <lineage>
        <taxon>Bacteria</taxon>
        <taxon>Bacillati</taxon>
        <taxon>Actinomycetota</taxon>
        <taxon>Actinomycetes</taxon>
        <taxon>Micrococcales</taxon>
        <taxon>Microbacteriaceae</taxon>
        <taxon>Microbacterium</taxon>
    </lineage>
</organism>